<reference evidence="3" key="1">
    <citation type="submission" date="2021-03" db="EMBL/GenBank/DDBJ databases">
        <authorList>
            <person name="Bekaert M."/>
        </authorList>
    </citation>
    <scope>NUCLEOTIDE SEQUENCE</scope>
</reference>
<dbReference type="AlphaFoldDB" id="A0A8S3T5T8"/>
<feature type="region of interest" description="Disordered" evidence="1">
    <location>
        <begin position="63"/>
        <end position="314"/>
    </location>
</feature>
<feature type="compositionally biased region" description="Basic and acidic residues" evidence="1">
    <location>
        <begin position="241"/>
        <end position="260"/>
    </location>
</feature>
<dbReference type="Proteomes" id="UP000683360">
    <property type="component" value="Unassembled WGS sequence"/>
</dbReference>
<feature type="compositionally biased region" description="Basic and acidic residues" evidence="1">
    <location>
        <begin position="150"/>
        <end position="162"/>
    </location>
</feature>
<feature type="compositionally biased region" description="Basic and acidic residues" evidence="1">
    <location>
        <begin position="175"/>
        <end position="198"/>
    </location>
</feature>
<feature type="compositionally biased region" description="Basic and acidic residues" evidence="1">
    <location>
        <begin position="122"/>
        <end position="132"/>
    </location>
</feature>
<comment type="caution">
    <text evidence="3">The sequence shown here is derived from an EMBL/GenBank/DDBJ whole genome shotgun (WGS) entry which is preliminary data.</text>
</comment>
<sequence length="314" mass="34667">MKCAKESCGAEITDGAKFCSICGTKLCKSEPVKAEKDTTEDLGKDTNLNPVVSVQKSETTFLTETKDGKLKENENLIEPERIGLHFESDKNSDDSEPGSPEIWTPPSLFKESSESSDQIETSTEKVEIKEKNNGNQLQVSQENVLTDLNQQKEDSQETKQCHDMTGGQPNLDNAVADKTKSDQSKEMKTNEENNRNQDETFQGDIADENQSSLDLQMPTEDLENGTDKVTPSVSDSQHIANVEEKTESGLEKQTLAEKPKISPSVTVAKDTENNNAERLVNDTEKDKTETKPIETESTDKSLIEANVSTEKNGN</sequence>
<evidence type="ECO:0000259" key="2">
    <source>
        <dbReference type="Pfam" id="PF13240"/>
    </source>
</evidence>
<dbReference type="Pfam" id="PF13240">
    <property type="entry name" value="Zn_Ribbon_1"/>
    <property type="match status" value="1"/>
</dbReference>
<evidence type="ECO:0000313" key="3">
    <source>
        <dbReference type="EMBL" id="CAG2226867.1"/>
    </source>
</evidence>
<gene>
    <name evidence="3" type="ORF">MEDL_39912</name>
</gene>
<accession>A0A8S3T5T8</accession>
<evidence type="ECO:0000256" key="1">
    <source>
        <dbReference type="SAM" id="MobiDB-lite"/>
    </source>
</evidence>
<name>A0A8S3T5T8_MYTED</name>
<evidence type="ECO:0000313" key="4">
    <source>
        <dbReference type="Proteomes" id="UP000683360"/>
    </source>
</evidence>
<feature type="compositionally biased region" description="Basic and acidic residues" evidence="1">
    <location>
        <begin position="279"/>
        <end position="302"/>
    </location>
</feature>
<dbReference type="OrthoDB" id="6150478at2759"/>
<dbReference type="EMBL" id="CAJPWZ010001945">
    <property type="protein sequence ID" value="CAG2226867.1"/>
    <property type="molecule type" value="Genomic_DNA"/>
</dbReference>
<feature type="domain" description="Zinc-ribbon" evidence="2">
    <location>
        <begin position="7"/>
        <end position="26"/>
    </location>
</feature>
<proteinExistence type="predicted"/>
<keyword evidence="4" id="KW-1185">Reference proteome</keyword>
<protein>
    <recommendedName>
        <fullName evidence="2">Zinc-ribbon domain-containing protein</fullName>
    </recommendedName>
</protein>
<feature type="compositionally biased region" description="Polar residues" evidence="1">
    <location>
        <begin position="133"/>
        <end position="149"/>
    </location>
</feature>
<feature type="compositionally biased region" description="Basic and acidic residues" evidence="1">
    <location>
        <begin position="64"/>
        <end position="93"/>
    </location>
</feature>
<feature type="compositionally biased region" description="Polar residues" evidence="1">
    <location>
        <begin position="227"/>
        <end position="239"/>
    </location>
</feature>
<organism evidence="3 4">
    <name type="scientific">Mytilus edulis</name>
    <name type="common">Blue mussel</name>
    <dbReference type="NCBI Taxonomy" id="6550"/>
    <lineage>
        <taxon>Eukaryota</taxon>
        <taxon>Metazoa</taxon>
        <taxon>Spiralia</taxon>
        <taxon>Lophotrochozoa</taxon>
        <taxon>Mollusca</taxon>
        <taxon>Bivalvia</taxon>
        <taxon>Autobranchia</taxon>
        <taxon>Pteriomorphia</taxon>
        <taxon>Mytilida</taxon>
        <taxon>Mytiloidea</taxon>
        <taxon>Mytilidae</taxon>
        <taxon>Mytilinae</taxon>
        <taxon>Mytilus</taxon>
    </lineage>
</organism>
<dbReference type="InterPro" id="IPR026870">
    <property type="entry name" value="Zinc_ribbon_dom"/>
</dbReference>